<dbReference type="OrthoDB" id="8097684at2"/>
<accession>A0A3M0CT64</accession>
<dbReference type="Proteomes" id="UP000271227">
    <property type="component" value="Unassembled WGS sequence"/>
</dbReference>
<dbReference type="InterPro" id="IPR050176">
    <property type="entry name" value="LTTR"/>
</dbReference>
<dbReference type="InterPro" id="IPR036388">
    <property type="entry name" value="WH-like_DNA-bd_sf"/>
</dbReference>
<dbReference type="Gene3D" id="3.40.190.10">
    <property type="entry name" value="Periplasmic binding protein-like II"/>
    <property type="match status" value="3"/>
</dbReference>
<dbReference type="Pfam" id="PF03466">
    <property type="entry name" value="LysR_substrate"/>
    <property type="match status" value="2"/>
</dbReference>
<dbReference type="GO" id="GO:0003700">
    <property type="term" value="F:DNA-binding transcription factor activity"/>
    <property type="evidence" value="ECO:0007669"/>
    <property type="project" value="InterPro"/>
</dbReference>
<keyword evidence="3" id="KW-0238">DNA-binding</keyword>
<dbReference type="PROSITE" id="PS50931">
    <property type="entry name" value="HTH_LYSR"/>
    <property type="match status" value="1"/>
</dbReference>
<dbReference type="InParanoid" id="A0A3M0CT64"/>
<gene>
    <name evidence="6" type="ORF">BXY39_0105</name>
</gene>
<dbReference type="SUPFAM" id="SSF46785">
    <property type="entry name" value="Winged helix' DNA-binding domain"/>
    <property type="match status" value="1"/>
</dbReference>
<protein>
    <submittedName>
        <fullName evidence="6">LysR family transcriptional regulator</fullName>
    </submittedName>
</protein>
<evidence type="ECO:0000256" key="2">
    <source>
        <dbReference type="ARBA" id="ARBA00023015"/>
    </source>
</evidence>
<dbReference type="PRINTS" id="PR00039">
    <property type="entry name" value="HTHLYSR"/>
</dbReference>
<dbReference type="SUPFAM" id="SSF53850">
    <property type="entry name" value="Periplasmic binding protein-like II"/>
    <property type="match status" value="1"/>
</dbReference>
<dbReference type="PANTHER" id="PTHR30579:SF7">
    <property type="entry name" value="HTH-TYPE TRANSCRIPTIONAL REGULATOR LRHA-RELATED"/>
    <property type="match status" value="1"/>
</dbReference>
<evidence type="ECO:0000256" key="1">
    <source>
        <dbReference type="ARBA" id="ARBA00009437"/>
    </source>
</evidence>
<comment type="similarity">
    <text evidence="1">Belongs to the LysR transcriptional regulatory family.</text>
</comment>
<evidence type="ECO:0000313" key="6">
    <source>
        <dbReference type="EMBL" id="RMB12682.1"/>
    </source>
</evidence>
<reference evidence="6 7" key="1">
    <citation type="submission" date="2018-10" db="EMBL/GenBank/DDBJ databases">
        <title>Genomic Encyclopedia of Archaeal and Bacterial Type Strains, Phase II (KMG-II): from individual species to whole genera.</title>
        <authorList>
            <person name="Goeker M."/>
        </authorList>
    </citation>
    <scope>NUCLEOTIDE SEQUENCE [LARGE SCALE GENOMIC DNA]</scope>
    <source>
        <strain evidence="6 7">DSM 25217</strain>
    </source>
</reference>
<evidence type="ECO:0000313" key="7">
    <source>
        <dbReference type="Proteomes" id="UP000271227"/>
    </source>
</evidence>
<proteinExistence type="inferred from homology"/>
<dbReference type="InterPro" id="IPR005119">
    <property type="entry name" value="LysR_subst-bd"/>
</dbReference>
<keyword evidence="7" id="KW-1185">Reference proteome</keyword>
<sequence length="325" mass="35059">MAGEIDLDLLRAFVTVVDCGSFSRAAERLLRNQSTISLKLKRLEDRVGAPLLIRSPRHVELTPEGEAILGDARRMLNLSDAMMARVKEPEMSGVVRLGAPEDFATTHLPSVLARFSESHPQVSLEVTCALTLELVNAFSAGELDLALVKRDPHDQGPAADAAASSDGPAPKGVDMAQYATPSIGSFSSDGTRIWREPLVWAAAERFSDSLTERQSSAVPLVVSPRPCVYRNRAVKALGVAKRDWRIVYTCASLSGTQAAVRAGLGITVLPKEMVPADFVILNAANSDLPDLHDTEIALLVAPQISRPAHELKDFVVRSLSHTIGR</sequence>
<keyword evidence="2" id="KW-0805">Transcription regulation</keyword>
<dbReference type="InterPro" id="IPR036390">
    <property type="entry name" value="WH_DNA-bd_sf"/>
</dbReference>
<dbReference type="RefSeq" id="WP_121936894.1">
    <property type="nucleotide sequence ID" value="NZ_REFR01000002.1"/>
</dbReference>
<keyword evidence="4" id="KW-0804">Transcription</keyword>
<feature type="domain" description="HTH lysR-type" evidence="5">
    <location>
        <begin position="5"/>
        <end position="62"/>
    </location>
</feature>
<dbReference type="PANTHER" id="PTHR30579">
    <property type="entry name" value="TRANSCRIPTIONAL REGULATOR"/>
    <property type="match status" value="1"/>
</dbReference>
<evidence type="ECO:0000256" key="3">
    <source>
        <dbReference type="ARBA" id="ARBA00023125"/>
    </source>
</evidence>
<dbReference type="AlphaFoldDB" id="A0A3M0CT64"/>
<organism evidence="6 7">
    <name type="scientific">Eilatimonas milleporae</name>
    <dbReference type="NCBI Taxonomy" id="911205"/>
    <lineage>
        <taxon>Bacteria</taxon>
        <taxon>Pseudomonadati</taxon>
        <taxon>Pseudomonadota</taxon>
        <taxon>Alphaproteobacteria</taxon>
        <taxon>Kordiimonadales</taxon>
        <taxon>Kordiimonadaceae</taxon>
        <taxon>Eilatimonas</taxon>
    </lineage>
</organism>
<dbReference type="EMBL" id="REFR01000002">
    <property type="protein sequence ID" value="RMB12682.1"/>
    <property type="molecule type" value="Genomic_DNA"/>
</dbReference>
<dbReference type="Pfam" id="PF00126">
    <property type="entry name" value="HTH_1"/>
    <property type="match status" value="1"/>
</dbReference>
<evidence type="ECO:0000259" key="5">
    <source>
        <dbReference type="PROSITE" id="PS50931"/>
    </source>
</evidence>
<comment type="caution">
    <text evidence="6">The sequence shown here is derived from an EMBL/GenBank/DDBJ whole genome shotgun (WGS) entry which is preliminary data.</text>
</comment>
<dbReference type="GO" id="GO:0003677">
    <property type="term" value="F:DNA binding"/>
    <property type="evidence" value="ECO:0007669"/>
    <property type="project" value="UniProtKB-KW"/>
</dbReference>
<dbReference type="FunCoup" id="A0A3M0CT64">
    <property type="interactions" value="36"/>
</dbReference>
<dbReference type="FunFam" id="1.10.10.10:FF:000001">
    <property type="entry name" value="LysR family transcriptional regulator"/>
    <property type="match status" value="1"/>
</dbReference>
<evidence type="ECO:0000256" key="4">
    <source>
        <dbReference type="ARBA" id="ARBA00023163"/>
    </source>
</evidence>
<dbReference type="InterPro" id="IPR000847">
    <property type="entry name" value="LysR_HTH_N"/>
</dbReference>
<name>A0A3M0CT64_9PROT</name>
<dbReference type="Gene3D" id="1.10.10.10">
    <property type="entry name" value="Winged helix-like DNA-binding domain superfamily/Winged helix DNA-binding domain"/>
    <property type="match status" value="1"/>
</dbReference>